<dbReference type="RefSeq" id="WP_200379747.1">
    <property type="nucleotide sequence ID" value="NZ_NRRU01000093.1"/>
</dbReference>
<evidence type="ECO:0008006" key="3">
    <source>
        <dbReference type="Google" id="ProtNLM"/>
    </source>
</evidence>
<dbReference type="EMBL" id="NRRU01000093">
    <property type="protein sequence ID" value="MBK1715046.1"/>
    <property type="molecule type" value="Genomic_DNA"/>
</dbReference>
<evidence type="ECO:0000313" key="2">
    <source>
        <dbReference type="Proteomes" id="UP001041814"/>
    </source>
</evidence>
<reference evidence="1" key="2">
    <citation type="journal article" date="2020" name="Microorganisms">
        <title>Osmotic Adaptation and Compatible Solute Biosynthesis of Phototrophic Bacteria as Revealed from Genome Analyses.</title>
        <authorList>
            <person name="Imhoff J.F."/>
            <person name="Rahn T."/>
            <person name="Kunzel S."/>
            <person name="Keller A."/>
            <person name="Neulinger S.C."/>
        </authorList>
    </citation>
    <scope>NUCLEOTIDE SEQUENCE</scope>
    <source>
        <strain evidence="1">IM 151</strain>
    </source>
</reference>
<accession>A0ABS1DYZ0</accession>
<protein>
    <recommendedName>
        <fullName evidence="3">DUF2946 domain-containing protein</fullName>
    </recommendedName>
</protein>
<evidence type="ECO:0000313" key="1">
    <source>
        <dbReference type="EMBL" id="MBK1715046.1"/>
    </source>
</evidence>
<comment type="caution">
    <text evidence="1">The sequence shown here is derived from an EMBL/GenBank/DDBJ whole genome shotgun (WGS) entry which is preliminary data.</text>
</comment>
<name>A0ABS1DYZ0_RUBGE</name>
<proteinExistence type="predicted"/>
<gene>
    <name evidence="1" type="ORF">CKO43_19990</name>
</gene>
<keyword evidence="2" id="KW-1185">Reference proteome</keyword>
<organism evidence="1 2">
    <name type="scientific">Rubrivivax gelatinosus</name>
    <name type="common">Rhodocyclus gelatinosus</name>
    <name type="synonym">Rhodopseudomonas gelatinosa</name>
    <dbReference type="NCBI Taxonomy" id="28068"/>
    <lineage>
        <taxon>Bacteria</taxon>
        <taxon>Pseudomonadati</taxon>
        <taxon>Pseudomonadota</taxon>
        <taxon>Betaproteobacteria</taxon>
        <taxon>Burkholderiales</taxon>
        <taxon>Sphaerotilaceae</taxon>
        <taxon>Rubrivivax</taxon>
    </lineage>
</organism>
<sequence>MRPARTTLTAAAPRRIGAAFALVLALLTAQWLGLAHTVLHAGGTNAATVAAAAADGPRGGLQALFAGHGKGSGDCRLYDQLGHAEPIPPAAVVTAALLPCPPQALPYAARLAVAEGAPYAARGPPPRG</sequence>
<dbReference type="Proteomes" id="UP001041814">
    <property type="component" value="Unassembled WGS sequence"/>
</dbReference>
<reference evidence="1" key="1">
    <citation type="submission" date="2017-08" db="EMBL/GenBank/DDBJ databases">
        <authorList>
            <person name="Imhoff J.F."/>
            <person name="Rahn T."/>
            <person name="Kuenzel S."/>
            <person name="Neulinger S.C."/>
        </authorList>
    </citation>
    <scope>NUCLEOTIDE SEQUENCE</scope>
    <source>
        <strain evidence="1">IM 151</strain>
    </source>
</reference>